<feature type="transmembrane region" description="Helical" evidence="3">
    <location>
        <begin position="327"/>
        <end position="348"/>
    </location>
</feature>
<dbReference type="GeneID" id="54483234"/>
<dbReference type="CDD" id="cd17352">
    <property type="entry name" value="MFS_MCT_SLC16"/>
    <property type="match status" value="1"/>
</dbReference>
<evidence type="ECO:0000259" key="4">
    <source>
        <dbReference type="PROSITE" id="PS50850"/>
    </source>
</evidence>
<name>A0A6A6VTD4_9PEZI</name>
<dbReference type="InterPro" id="IPR011701">
    <property type="entry name" value="MFS"/>
</dbReference>
<protein>
    <submittedName>
        <fullName evidence="5">MFS general substrate transporter</fullName>
    </submittedName>
</protein>
<feature type="domain" description="Major facilitator superfamily (MFS) profile" evidence="4">
    <location>
        <begin position="26"/>
        <end position="424"/>
    </location>
</feature>
<keyword evidence="3" id="KW-0812">Transmembrane</keyword>
<dbReference type="InterPro" id="IPR020846">
    <property type="entry name" value="MFS_dom"/>
</dbReference>
<feature type="transmembrane region" description="Helical" evidence="3">
    <location>
        <begin position="360"/>
        <end position="383"/>
    </location>
</feature>
<keyword evidence="6" id="KW-1185">Reference proteome</keyword>
<dbReference type="Proteomes" id="UP000799437">
    <property type="component" value="Unassembled WGS sequence"/>
</dbReference>
<dbReference type="AlphaFoldDB" id="A0A6A6VTD4"/>
<dbReference type="GO" id="GO:0016020">
    <property type="term" value="C:membrane"/>
    <property type="evidence" value="ECO:0007669"/>
    <property type="project" value="UniProtKB-SubCell"/>
</dbReference>
<dbReference type="SUPFAM" id="SSF103473">
    <property type="entry name" value="MFS general substrate transporter"/>
    <property type="match status" value="1"/>
</dbReference>
<feature type="transmembrane region" description="Helical" evidence="3">
    <location>
        <begin position="262"/>
        <end position="281"/>
    </location>
</feature>
<evidence type="ECO:0000256" key="1">
    <source>
        <dbReference type="ARBA" id="ARBA00004141"/>
    </source>
</evidence>
<dbReference type="GO" id="GO:0022857">
    <property type="term" value="F:transmembrane transporter activity"/>
    <property type="evidence" value="ECO:0007669"/>
    <property type="project" value="InterPro"/>
</dbReference>
<evidence type="ECO:0000313" key="5">
    <source>
        <dbReference type="EMBL" id="KAF2753139.1"/>
    </source>
</evidence>
<dbReference type="PANTHER" id="PTHR11360:SF177">
    <property type="entry name" value="RIBOFLAVIN TRANSPORTER MCH5"/>
    <property type="match status" value="1"/>
</dbReference>
<evidence type="ECO:0000256" key="2">
    <source>
        <dbReference type="ARBA" id="ARBA00006727"/>
    </source>
</evidence>
<gene>
    <name evidence="5" type="ORF">EJ05DRAFT_445449</name>
</gene>
<dbReference type="EMBL" id="ML996586">
    <property type="protein sequence ID" value="KAF2753139.1"/>
    <property type="molecule type" value="Genomic_DNA"/>
</dbReference>
<feature type="transmembrane region" description="Helical" evidence="3">
    <location>
        <begin position="24"/>
        <end position="44"/>
    </location>
</feature>
<keyword evidence="3" id="KW-1133">Transmembrane helix</keyword>
<dbReference type="PANTHER" id="PTHR11360">
    <property type="entry name" value="MONOCARBOXYLATE TRANSPORTER"/>
    <property type="match status" value="1"/>
</dbReference>
<dbReference type="RefSeq" id="XP_033595590.1">
    <property type="nucleotide sequence ID" value="XM_033742180.1"/>
</dbReference>
<dbReference type="Pfam" id="PF07690">
    <property type="entry name" value="MFS_1"/>
    <property type="match status" value="1"/>
</dbReference>
<feature type="transmembrane region" description="Helical" evidence="3">
    <location>
        <begin position="94"/>
        <end position="113"/>
    </location>
</feature>
<dbReference type="InterPro" id="IPR036259">
    <property type="entry name" value="MFS_trans_sf"/>
</dbReference>
<dbReference type="PROSITE" id="PS50850">
    <property type="entry name" value="MFS"/>
    <property type="match status" value="1"/>
</dbReference>
<feature type="transmembrane region" description="Helical" evidence="3">
    <location>
        <begin position="183"/>
        <end position="203"/>
    </location>
</feature>
<evidence type="ECO:0000313" key="6">
    <source>
        <dbReference type="Proteomes" id="UP000799437"/>
    </source>
</evidence>
<organism evidence="5 6">
    <name type="scientific">Pseudovirgaria hyperparasitica</name>
    <dbReference type="NCBI Taxonomy" id="470096"/>
    <lineage>
        <taxon>Eukaryota</taxon>
        <taxon>Fungi</taxon>
        <taxon>Dikarya</taxon>
        <taxon>Ascomycota</taxon>
        <taxon>Pezizomycotina</taxon>
        <taxon>Dothideomycetes</taxon>
        <taxon>Dothideomycetes incertae sedis</taxon>
        <taxon>Acrospermales</taxon>
        <taxon>Acrospermaceae</taxon>
        <taxon>Pseudovirgaria</taxon>
    </lineage>
</organism>
<feature type="transmembrane region" description="Helical" evidence="3">
    <location>
        <begin position="389"/>
        <end position="411"/>
    </location>
</feature>
<proteinExistence type="inferred from homology"/>
<evidence type="ECO:0000256" key="3">
    <source>
        <dbReference type="SAM" id="Phobius"/>
    </source>
</evidence>
<reference evidence="5" key="1">
    <citation type="journal article" date="2020" name="Stud. Mycol.">
        <title>101 Dothideomycetes genomes: a test case for predicting lifestyles and emergence of pathogens.</title>
        <authorList>
            <person name="Haridas S."/>
            <person name="Albert R."/>
            <person name="Binder M."/>
            <person name="Bloem J."/>
            <person name="Labutti K."/>
            <person name="Salamov A."/>
            <person name="Andreopoulos B."/>
            <person name="Baker S."/>
            <person name="Barry K."/>
            <person name="Bills G."/>
            <person name="Bluhm B."/>
            <person name="Cannon C."/>
            <person name="Castanera R."/>
            <person name="Culley D."/>
            <person name="Daum C."/>
            <person name="Ezra D."/>
            <person name="Gonzalez J."/>
            <person name="Henrissat B."/>
            <person name="Kuo A."/>
            <person name="Liang C."/>
            <person name="Lipzen A."/>
            <person name="Lutzoni F."/>
            <person name="Magnuson J."/>
            <person name="Mondo S."/>
            <person name="Nolan M."/>
            <person name="Ohm R."/>
            <person name="Pangilinan J."/>
            <person name="Park H.-J."/>
            <person name="Ramirez L."/>
            <person name="Alfaro M."/>
            <person name="Sun H."/>
            <person name="Tritt A."/>
            <person name="Yoshinaga Y."/>
            <person name="Zwiers L.-H."/>
            <person name="Turgeon B."/>
            <person name="Goodwin S."/>
            <person name="Spatafora J."/>
            <person name="Crous P."/>
            <person name="Grigoriev I."/>
        </authorList>
    </citation>
    <scope>NUCLEOTIDE SEQUENCE</scope>
    <source>
        <strain evidence="5">CBS 121739</strain>
    </source>
</reference>
<feature type="transmembrane region" description="Helical" evidence="3">
    <location>
        <begin position="293"/>
        <end position="315"/>
    </location>
</feature>
<dbReference type="InterPro" id="IPR050327">
    <property type="entry name" value="Proton-linked_MCT"/>
</dbReference>
<comment type="subcellular location">
    <subcellularLocation>
        <location evidence="1">Membrane</location>
        <topology evidence="1">Multi-pass membrane protein</topology>
    </subcellularLocation>
</comment>
<keyword evidence="3" id="KW-0472">Membrane</keyword>
<sequence length="424" mass="45990">MTREDEVVGGPNDEITYPEGGLRAWLVVFGSFCGMFASFGMMNTQGVFQAYLFEHQLSEYSESAIGWIFSVYTFLSFFCGIQIGPIFDAKGPRLLIFSGSVLIVLSMLLFSFSTQYWHFMLTFGLLGGAGSSLIFTPSISAIGHYFNKKRGNATGLAATGGACGGVVYPLMLQRLFTEIGFAWATRVLALIFLVSCIMANLLIRSRLPPKPGSSVMPDVRIFRDLSFALTTTGVYFMEWGLFVPIAYITTFALSTGTMTRDFSYQLIAILNAASSIGRWAPGLLSDKVGRFNCMLVALSLCVVSSFALWMPAAVLHDKPAAVKGLTIAFAAMFGLFSGSNISLTPVCVGQLCETQNYGRYYATCYSVVSLGTLTGVPIAGALVTAAGGHYWAVVLFTGACYVLSSMCFLWAKVLRVGWDPRVVF</sequence>
<feature type="transmembrane region" description="Helical" evidence="3">
    <location>
        <begin position="153"/>
        <end position="171"/>
    </location>
</feature>
<feature type="transmembrane region" description="Helical" evidence="3">
    <location>
        <begin position="224"/>
        <end position="250"/>
    </location>
</feature>
<accession>A0A6A6VTD4</accession>
<dbReference type="Gene3D" id="1.20.1250.20">
    <property type="entry name" value="MFS general substrate transporter like domains"/>
    <property type="match status" value="2"/>
</dbReference>
<feature type="transmembrane region" description="Helical" evidence="3">
    <location>
        <begin position="119"/>
        <end position="146"/>
    </location>
</feature>
<feature type="transmembrane region" description="Helical" evidence="3">
    <location>
        <begin position="64"/>
        <end position="87"/>
    </location>
</feature>
<comment type="similarity">
    <text evidence="2">Belongs to the major facilitator superfamily. Monocarboxylate porter (TC 2.A.1.13) family.</text>
</comment>
<dbReference type="OrthoDB" id="410267at2759"/>